<keyword evidence="7" id="KW-1185">Reference proteome</keyword>
<name>A0A6V8KUS8_9ACTN</name>
<accession>A0A6V8KUS8</accession>
<dbReference type="PANTHER" id="PTHR44379:SF6">
    <property type="entry name" value="BLR6046 PROTEIN"/>
    <property type="match status" value="1"/>
</dbReference>
<evidence type="ECO:0000256" key="3">
    <source>
        <dbReference type="ARBA" id="ARBA00023004"/>
    </source>
</evidence>
<keyword evidence="2" id="KW-0479">Metal-binding</keyword>
<dbReference type="Gene3D" id="1.10.150.120">
    <property type="entry name" value="[2Fe-2S]-binding domain"/>
    <property type="match status" value="1"/>
</dbReference>
<organism evidence="6 7">
    <name type="scientific">Phytohabitans houttuyneae</name>
    <dbReference type="NCBI Taxonomy" id="1076126"/>
    <lineage>
        <taxon>Bacteria</taxon>
        <taxon>Bacillati</taxon>
        <taxon>Actinomycetota</taxon>
        <taxon>Actinomycetes</taxon>
        <taxon>Micromonosporales</taxon>
        <taxon>Micromonosporaceae</taxon>
    </lineage>
</organism>
<comment type="caution">
    <text evidence="6">The sequence shown here is derived from an EMBL/GenBank/DDBJ whole genome shotgun (WGS) entry which is preliminary data.</text>
</comment>
<dbReference type="Proteomes" id="UP000482800">
    <property type="component" value="Unassembled WGS sequence"/>
</dbReference>
<evidence type="ECO:0000259" key="5">
    <source>
        <dbReference type="Pfam" id="PF01799"/>
    </source>
</evidence>
<keyword evidence="4" id="KW-0411">Iron-sulfur</keyword>
<dbReference type="SUPFAM" id="SSF54292">
    <property type="entry name" value="2Fe-2S ferredoxin-like"/>
    <property type="match status" value="1"/>
</dbReference>
<dbReference type="InterPro" id="IPR051452">
    <property type="entry name" value="Diverse_Oxidoreductases"/>
</dbReference>
<reference evidence="6 7" key="1">
    <citation type="submission" date="2020-03" db="EMBL/GenBank/DDBJ databases">
        <title>Whole genome shotgun sequence of Phytohabitans houttuyneae NBRC 108639.</title>
        <authorList>
            <person name="Komaki H."/>
            <person name="Tamura T."/>
        </authorList>
    </citation>
    <scope>NUCLEOTIDE SEQUENCE [LARGE SCALE GENOMIC DNA]</scope>
    <source>
        <strain evidence="6 7">NBRC 108639</strain>
    </source>
</reference>
<dbReference type="EMBL" id="BLPF01000005">
    <property type="protein sequence ID" value="GFJ86131.1"/>
    <property type="molecule type" value="Genomic_DNA"/>
</dbReference>
<dbReference type="InterPro" id="IPR036884">
    <property type="entry name" value="2Fe-2S-bd_dom_sf"/>
</dbReference>
<protein>
    <recommendedName>
        <fullName evidence="5">[2Fe-2S]-binding domain-containing protein</fullName>
    </recommendedName>
</protein>
<evidence type="ECO:0000256" key="2">
    <source>
        <dbReference type="ARBA" id="ARBA00022723"/>
    </source>
</evidence>
<dbReference type="GO" id="GO:0051537">
    <property type="term" value="F:2 iron, 2 sulfur cluster binding"/>
    <property type="evidence" value="ECO:0007669"/>
    <property type="project" value="UniProtKB-KW"/>
</dbReference>
<dbReference type="PANTHER" id="PTHR44379">
    <property type="entry name" value="OXIDOREDUCTASE WITH IRON-SULFUR SUBUNIT"/>
    <property type="match status" value="1"/>
</dbReference>
<keyword evidence="3" id="KW-0408">Iron</keyword>
<dbReference type="Pfam" id="PF01799">
    <property type="entry name" value="Fer2_2"/>
    <property type="match status" value="1"/>
</dbReference>
<dbReference type="GO" id="GO:0016491">
    <property type="term" value="F:oxidoreductase activity"/>
    <property type="evidence" value="ECO:0007669"/>
    <property type="project" value="InterPro"/>
</dbReference>
<reference evidence="6 7" key="2">
    <citation type="submission" date="2020-03" db="EMBL/GenBank/DDBJ databases">
        <authorList>
            <person name="Ichikawa N."/>
            <person name="Kimura A."/>
            <person name="Kitahashi Y."/>
            <person name="Uohara A."/>
        </authorList>
    </citation>
    <scope>NUCLEOTIDE SEQUENCE [LARGE SCALE GENOMIC DNA]</scope>
    <source>
        <strain evidence="6 7">NBRC 108639</strain>
    </source>
</reference>
<dbReference type="PROSITE" id="PS00197">
    <property type="entry name" value="2FE2S_FER_1"/>
    <property type="match status" value="1"/>
</dbReference>
<dbReference type="InterPro" id="IPR012675">
    <property type="entry name" value="Beta-grasp_dom_sf"/>
</dbReference>
<evidence type="ECO:0000256" key="4">
    <source>
        <dbReference type="ARBA" id="ARBA00023014"/>
    </source>
</evidence>
<gene>
    <name evidence="6" type="ORF">Phou_103110</name>
</gene>
<dbReference type="SUPFAM" id="SSF47741">
    <property type="entry name" value="CO dehydrogenase ISP C-domain like"/>
    <property type="match status" value="1"/>
</dbReference>
<dbReference type="InterPro" id="IPR002888">
    <property type="entry name" value="2Fe-2S-bd"/>
</dbReference>
<dbReference type="GO" id="GO:0046872">
    <property type="term" value="F:metal ion binding"/>
    <property type="evidence" value="ECO:0007669"/>
    <property type="project" value="UniProtKB-KW"/>
</dbReference>
<evidence type="ECO:0000313" key="6">
    <source>
        <dbReference type="EMBL" id="GFJ86131.1"/>
    </source>
</evidence>
<keyword evidence="1" id="KW-0001">2Fe-2S</keyword>
<dbReference type="InterPro" id="IPR036010">
    <property type="entry name" value="2Fe-2S_ferredoxin-like_sf"/>
</dbReference>
<evidence type="ECO:0000313" key="7">
    <source>
        <dbReference type="Proteomes" id="UP000482800"/>
    </source>
</evidence>
<dbReference type="AlphaFoldDB" id="A0A6V8KUS8"/>
<evidence type="ECO:0000256" key="1">
    <source>
        <dbReference type="ARBA" id="ARBA00022714"/>
    </source>
</evidence>
<dbReference type="Gene3D" id="3.10.20.30">
    <property type="match status" value="1"/>
</dbReference>
<proteinExistence type="predicted"/>
<dbReference type="InterPro" id="IPR006058">
    <property type="entry name" value="2Fe2S_fd_BS"/>
</dbReference>
<feature type="domain" description="[2Fe-2S]-binding" evidence="5">
    <location>
        <begin position="41"/>
        <end position="109"/>
    </location>
</feature>
<sequence>MGSRFGCGTGLCGACFVLLDGHPAPACDVPLWSAAGKAVTTVEGLAGHPLLPAFVAEQAAQCGYCVSGVLVSAAALLAREPHPDEEAVKGALDRHLCRCGAHGRMVRAVLRAAGA</sequence>